<protein>
    <submittedName>
        <fullName evidence="1">Uncharacterized protein</fullName>
    </submittedName>
</protein>
<comment type="caution">
    <text evidence="1">The sequence shown here is derived from an EMBL/GenBank/DDBJ whole genome shotgun (WGS) entry which is preliminary data.</text>
</comment>
<evidence type="ECO:0000313" key="2">
    <source>
        <dbReference type="Proteomes" id="UP000093000"/>
    </source>
</evidence>
<proteinExistence type="predicted"/>
<organism evidence="1 2">
    <name type="scientific">Choanephora cucurbitarum</name>
    <dbReference type="NCBI Taxonomy" id="101091"/>
    <lineage>
        <taxon>Eukaryota</taxon>
        <taxon>Fungi</taxon>
        <taxon>Fungi incertae sedis</taxon>
        <taxon>Mucoromycota</taxon>
        <taxon>Mucoromycotina</taxon>
        <taxon>Mucoromycetes</taxon>
        <taxon>Mucorales</taxon>
        <taxon>Mucorineae</taxon>
        <taxon>Choanephoraceae</taxon>
        <taxon>Choanephoroideae</taxon>
        <taxon>Choanephora</taxon>
    </lineage>
</organism>
<dbReference type="EMBL" id="LUGH01000697">
    <property type="protein sequence ID" value="OBZ83239.1"/>
    <property type="molecule type" value="Genomic_DNA"/>
</dbReference>
<name>A0A1C7N3M5_9FUNG</name>
<accession>A0A1C7N3M5</accession>
<dbReference type="AlphaFoldDB" id="A0A1C7N3M5"/>
<keyword evidence="2" id="KW-1185">Reference proteome</keyword>
<dbReference type="InParanoid" id="A0A1C7N3M5"/>
<evidence type="ECO:0000313" key="1">
    <source>
        <dbReference type="EMBL" id="OBZ83239.1"/>
    </source>
</evidence>
<sequence length="61" mass="7083">MTQSISHGTLNTDESLLVILSVTNQFLYLNQESLLPKLNLKVYMHHIVDLREDEESIEQIK</sequence>
<gene>
    <name evidence="1" type="ORF">A0J61_08707</name>
</gene>
<reference evidence="1 2" key="1">
    <citation type="submission" date="2016-03" db="EMBL/GenBank/DDBJ databases">
        <title>Choanephora cucurbitarum.</title>
        <authorList>
            <person name="Min B."/>
            <person name="Park H."/>
            <person name="Park J.-H."/>
            <person name="Shin H.-D."/>
            <person name="Choi I.-G."/>
        </authorList>
    </citation>
    <scope>NUCLEOTIDE SEQUENCE [LARGE SCALE GENOMIC DNA]</scope>
    <source>
        <strain evidence="1 2">KUS-F28377</strain>
    </source>
</reference>
<dbReference type="Proteomes" id="UP000093000">
    <property type="component" value="Unassembled WGS sequence"/>
</dbReference>